<dbReference type="KEGG" id="spg:SpyM3_1502"/>
<dbReference type="Pfam" id="PF05975">
    <property type="entry name" value="EcsB"/>
    <property type="match status" value="2"/>
</dbReference>
<reference evidence="2 3" key="1">
    <citation type="journal article" date="2002" name="Proc. Natl. Acad. Sci. U.S.A.">
        <title>Genome sequence of a serotype M3 strain of group A Streptococcus: phage-encoded toxins, the high-virulence phenotype, and clone emergence.</title>
        <authorList>
            <person name="Beres S.B."/>
            <person name="Sylva G.L."/>
            <person name="Barbian K.D."/>
            <person name="Lei B."/>
            <person name="Hoff J.S."/>
            <person name="Mammarella N.D."/>
            <person name="Liu M.Y."/>
            <person name="Smoot J.C."/>
            <person name="Porcella S.F."/>
            <person name="Parkins L.D."/>
            <person name="Campbell D.S."/>
            <person name="Smith T.M."/>
            <person name="McCormick J.K."/>
            <person name="Leung D.Y."/>
            <person name="Schlievert P.M."/>
            <person name="Musser J.M."/>
        </authorList>
    </citation>
    <scope>NUCLEOTIDE SEQUENCE [LARGE SCALE GENOMIC DNA]</scope>
    <source>
        <strain evidence="3">ATCC BAA-595 / MGAS315</strain>
    </source>
</reference>
<proteinExistence type="predicted"/>
<dbReference type="EMBL" id="AE014074">
    <property type="protein sequence ID" value="AAM80109.1"/>
    <property type="molecule type" value="Genomic_DNA"/>
</dbReference>
<evidence type="ECO:0000313" key="2">
    <source>
        <dbReference type="EMBL" id="AAM80109.1"/>
    </source>
</evidence>
<feature type="transmembrane region" description="Helical" evidence="1">
    <location>
        <begin position="105"/>
        <end position="123"/>
    </location>
</feature>
<name>A0A0H2UWB0_STRP3</name>
<dbReference type="GO" id="GO:0016020">
    <property type="term" value="C:membrane"/>
    <property type="evidence" value="ECO:0007669"/>
    <property type="project" value="InterPro"/>
</dbReference>
<dbReference type="InterPro" id="IPR010288">
    <property type="entry name" value="EcsB_ABC"/>
</dbReference>
<feature type="transmembrane region" description="Helical" evidence="1">
    <location>
        <begin position="295"/>
        <end position="312"/>
    </location>
</feature>
<keyword evidence="1" id="KW-0472">Membrane</keyword>
<gene>
    <name evidence="2" type="ordered locus">SpyM3_1502</name>
</gene>
<feature type="transmembrane region" description="Helical" evidence="1">
    <location>
        <begin position="129"/>
        <end position="147"/>
    </location>
</feature>
<feature type="transmembrane region" description="Helical" evidence="1">
    <location>
        <begin position="318"/>
        <end position="337"/>
    </location>
</feature>
<evidence type="ECO:0000256" key="1">
    <source>
        <dbReference type="SAM" id="Phobius"/>
    </source>
</evidence>
<dbReference type="RefSeq" id="WP_010922583.1">
    <property type="nucleotide sequence ID" value="NC_004070.1"/>
</dbReference>
<keyword evidence="1" id="KW-1133">Transmembrane helix</keyword>
<accession>A0A0H2UWB0</accession>
<sequence length="344" mass="40275">MKALFLKRRQDFQKQQNKYLRYVLNDHFVLVLMFLLGFAMVQYGQLLNHFPTNHLPIQVCLGILIPLLLSMGSIATYLEEADQHFLLPKEEEVISYIKQAERLSFLLWGTLQTAVLLFLYPIFRRLGLSLFIFIILVLILLALKRVVLSRKTRYFLRGNRLDWAKAVAFESNRKQSILKFYSLFTTVKGISTKVKERTYLNPLLKLVKQTPSNLWLSLYARAFLRSSDYLGLFLRLMLLSSLSVFFIHNLYLSVSLALIFNYLVVFQLLSLYYHYDYHYMTSLYPENSRSKKKNMLSFLRGLSFLMLIVNMLCCSSAPKALILIVGMVFIACIYLPYKLKKIID</sequence>
<keyword evidence="1" id="KW-0812">Transmembrane</keyword>
<feature type="transmembrane region" description="Helical" evidence="1">
    <location>
        <begin position="229"/>
        <end position="248"/>
    </location>
</feature>
<feature type="transmembrane region" description="Helical" evidence="1">
    <location>
        <begin position="254"/>
        <end position="275"/>
    </location>
</feature>
<dbReference type="HOGENOM" id="CLU_054332_1_0_9"/>
<dbReference type="Proteomes" id="UP000000564">
    <property type="component" value="Chromosome"/>
</dbReference>
<organism evidence="2 3">
    <name type="scientific">Streptococcus pyogenes serotype M3 (strain ATCC BAA-595 / MGAS315)</name>
    <dbReference type="NCBI Taxonomy" id="198466"/>
    <lineage>
        <taxon>Bacteria</taxon>
        <taxon>Bacillati</taxon>
        <taxon>Bacillota</taxon>
        <taxon>Bacilli</taxon>
        <taxon>Lactobacillales</taxon>
        <taxon>Streptococcaceae</taxon>
        <taxon>Streptococcus</taxon>
    </lineage>
</organism>
<protein>
    <submittedName>
        <fullName evidence="2">Putative ABC transporter (Permease)</fullName>
    </submittedName>
</protein>
<evidence type="ECO:0000313" key="3">
    <source>
        <dbReference type="Proteomes" id="UP000000564"/>
    </source>
</evidence>
<feature type="transmembrane region" description="Helical" evidence="1">
    <location>
        <begin position="20"/>
        <end position="43"/>
    </location>
</feature>
<dbReference type="PIRSF" id="PIRSF037259">
    <property type="entry name" value="EcsB_ABC"/>
    <property type="match status" value="1"/>
</dbReference>
<dbReference type="AlphaFoldDB" id="A0A0H2UWB0"/>
<feature type="transmembrane region" description="Helical" evidence="1">
    <location>
        <begin position="55"/>
        <end position="78"/>
    </location>
</feature>